<evidence type="ECO:0000256" key="2">
    <source>
        <dbReference type="ARBA" id="ARBA00012980"/>
    </source>
</evidence>
<evidence type="ECO:0000256" key="4">
    <source>
        <dbReference type="ARBA" id="ARBA00022679"/>
    </source>
</evidence>
<evidence type="ECO:0000256" key="8">
    <source>
        <dbReference type="ARBA" id="ARBA00022840"/>
    </source>
</evidence>
<keyword evidence="6 11" id="KW-0547">Nucleotide-binding</keyword>
<dbReference type="EC" id="2.7.4.9" evidence="2 11"/>
<dbReference type="InterPro" id="IPR027417">
    <property type="entry name" value="P-loop_NTPase"/>
</dbReference>
<evidence type="ECO:0000256" key="7">
    <source>
        <dbReference type="ARBA" id="ARBA00022777"/>
    </source>
</evidence>
<name>A0ABQ5U570_9PROT</name>
<evidence type="ECO:0000313" key="13">
    <source>
        <dbReference type="EMBL" id="GLQ07267.1"/>
    </source>
</evidence>
<feature type="domain" description="Thymidylate kinase-like" evidence="12">
    <location>
        <begin position="14"/>
        <end position="202"/>
    </location>
</feature>
<keyword evidence="8 11" id="KW-0067">ATP-binding</keyword>
<proteinExistence type="inferred from homology"/>
<dbReference type="CDD" id="cd01672">
    <property type="entry name" value="TMPK"/>
    <property type="match status" value="1"/>
</dbReference>
<evidence type="ECO:0000256" key="1">
    <source>
        <dbReference type="ARBA" id="ARBA00009776"/>
    </source>
</evidence>
<keyword evidence="7 11" id="KW-0418">Kinase</keyword>
<comment type="similarity">
    <text evidence="1 11">Belongs to the thymidylate kinase family.</text>
</comment>
<comment type="catalytic activity">
    <reaction evidence="10 11">
        <text>dTMP + ATP = dTDP + ADP</text>
        <dbReference type="Rhea" id="RHEA:13517"/>
        <dbReference type="ChEBI" id="CHEBI:30616"/>
        <dbReference type="ChEBI" id="CHEBI:58369"/>
        <dbReference type="ChEBI" id="CHEBI:63528"/>
        <dbReference type="ChEBI" id="CHEBI:456216"/>
        <dbReference type="EC" id="2.7.4.9"/>
    </reaction>
</comment>
<dbReference type="Proteomes" id="UP001161409">
    <property type="component" value="Unassembled WGS sequence"/>
</dbReference>
<dbReference type="PANTHER" id="PTHR10344:SF4">
    <property type="entry name" value="UMP-CMP KINASE 2, MITOCHONDRIAL"/>
    <property type="match status" value="1"/>
</dbReference>
<sequence length="214" mass="23790">MGKSEVSTGMFITLEGGDGTGKSTQAALLQEFLKSRSIDPVMTREPGGAPGANEIRELLLTGEPDRWDAVGETLLFYASRRNNLRLTIWPALEAGQWVICDRFADSTLAYQGFGNQLGLDAVKPIHEFAVGSFEPDLTFVLDIDPATGIGRTQGRAHNEDRFEKMDLSFHERLRQGFLTLAELYKHRCVVINAEQSVEDIQAAMQQVLIERFSL</sequence>
<evidence type="ECO:0000256" key="3">
    <source>
        <dbReference type="ARBA" id="ARBA00017144"/>
    </source>
</evidence>
<comment type="function">
    <text evidence="11">Phosphorylation of dTMP to form dTDP in both de novo and salvage pathways of dTTP synthesis.</text>
</comment>
<dbReference type="GO" id="GO:0016301">
    <property type="term" value="F:kinase activity"/>
    <property type="evidence" value="ECO:0007669"/>
    <property type="project" value="UniProtKB-KW"/>
</dbReference>
<evidence type="ECO:0000313" key="14">
    <source>
        <dbReference type="Proteomes" id="UP001161409"/>
    </source>
</evidence>
<dbReference type="InterPro" id="IPR018094">
    <property type="entry name" value="Thymidylate_kinase"/>
</dbReference>
<evidence type="ECO:0000256" key="6">
    <source>
        <dbReference type="ARBA" id="ARBA00022741"/>
    </source>
</evidence>
<dbReference type="EMBL" id="BSNF01000008">
    <property type="protein sequence ID" value="GLQ07267.1"/>
    <property type="molecule type" value="Genomic_DNA"/>
</dbReference>
<feature type="binding site" evidence="11">
    <location>
        <begin position="16"/>
        <end position="23"/>
    </location>
    <ligand>
        <name>ATP</name>
        <dbReference type="ChEBI" id="CHEBI:30616"/>
    </ligand>
</feature>
<dbReference type="Pfam" id="PF02223">
    <property type="entry name" value="Thymidylate_kin"/>
    <property type="match status" value="1"/>
</dbReference>
<dbReference type="RefSeq" id="WP_169561322.1">
    <property type="nucleotide sequence ID" value="NZ_BSNF01000008.1"/>
</dbReference>
<evidence type="ECO:0000256" key="9">
    <source>
        <dbReference type="ARBA" id="ARBA00029962"/>
    </source>
</evidence>
<keyword evidence="14" id="KW-1185">Reference proteome</keyword>
<dbReference type="InterPro" id="IPR039430">
    <property type="entry name" value="Thymidylate_kin-like_dom"/>
</dbReference>
<evidence type="ECO:0000256" key="10">
    <source>
        <dbReference type="ARBA" id="ARBA00048743"/>
    </source>
</evidence>
<accession>A0ABQ5U570</accession>
<keyword evidence="5 11" id="KW-0545">Nucleotide biosynthesis</keyword>
<evidence type="ECO:0000256" key="5">
    <source>
        <dbReference type="ARBA" id="ARBA00022727"/>
    </source>
</evidence>
<evidence type="ECO:0000259" key="12">
    <source>
        <dbReference type="Pfam" id="PF02223"/>
    </source>
</evidence>
<dbReference type="Gene3D" id="3.40.50.300">
    <property type="entry name" value="P-loop containing nucleotide triphosphate hydrolases"/>
    <property type="match status" value="1"/>
</dbReference>
<comment type="caution">
    <text evidence="13">The sequence shown here is derived from an EMBL/GenBank/DDBJ whole genome shotgun (WGS) entry which is preliminary data.</text>
</comment>
<dbReference type="PROSITE" id="PS01331">
    <property type="entry name" value="THYMIDYLATE_KINASE"/>
    <property type="match status" value="1"/>
</dbReference>
<dbReference type="InterPro" id="IPR018095">
    <property type="entry name" value="Thymidylate_kin_CS"/>
</dbReference>
<reference evidence="13" key="1">
    <citation type="journal article" date="2014" name="Int. J. Syst. Evol. Microbiol.">
        <title>Complete genome of a new Firmicutes species belonging to the dominant human colonic microbiota ('Ruminococcus bicirculans') reveals two chromosomes and a selective capacity to utilize plant glucans.</title>
        <authorList>
            <consortium name="NISC Comparative Sequencing Program"/>
            <person name="Wegmann U."/>
            <person name="Louis P."/>
            <person name="Goesmann A."/>
            <person name="Henrissat B."/>
            <person name="Duncan S.H."/>
            <person name="Flint H.J."/>
        </authorList>
    </citation>
    <scope>NUCLEOTIDE SEQUENCE</scope>
    <source>
        <strain evidence="13">NBRC 103408</strain>
    </source>
</reference>
<dbReference type="SUPFAM" id="SSF52540">
    <property type="entry name" value="P-loop containing nucleoside triphosphate hydrolases"/>
    <property type="match status" value="1"/>
</dbReference>
<keyword evidence="4 11" id="KW-0808">Transferase</keyword>
<dbReference type="PANTHER" id="PTHR10344">
    <property type="entry name" value="THYMIDYLATE KINASE"/>
    <property type="match status" value="1"/>
</dbReference>
<reference evidence="13" key="2">
    <citation type="submission" date="2023-01" db="EMBL/GenBank/DDBJ databases">
        <title>Draft genome sequence of Sneathiella chinensis strain NBRC 103408.</title>
        <authorList>
            <person name="Sun Q."/>
            <person name="Mori K."/>
        </authorList>
    </citation>
    <scope>NUCLEOTIDE SEQUENCE</scope>
    <source>
        <strain evidence="13">NBRC 103408</strain>
    </source>
</reference>
<organism evidence="13 14">
    <name type="scientific">Sneathiella chinensis</name>
    <dbReference type="NCBI Taxonomy" id="349750"/>
    <lineage>
        <taxon>Bacteria</taxon>
        <taxon>Pseudomonadati</taxon>
        <taxon>Pseudomonadota</taxon>
        <taxon>Alphaproteobacteria</taxon>
        <taxon>Sneathiellales</taxon>
        <taxon>Sneathiellaceae</taxon>
        <taxon>Sneathiella</taxon>
    </lineage>
</organism>
<dbReference type="HAMAP" id="MF_00165">
    <property type="entry name" value="Thymidylate_kinase"/>
    <property type="match status" value="1"/>
</dbReference>
<gene>
    <name evidence="11 13" type="primary">tmk</name>
    <name evidence="13" type="ORF">GCM10007924_24880</name>
</gene>
<protein>
    <recommendedName>
        <fullName evidence="3 11">Thymidylate kinase</fullName>
        <ecNumber evidence="2 11">2.7.4.9</ecNumber>
    </recommendedName>
    <alternativeName>
        <fullName evidence="9 11">dTMP kinase</fullName>
    </alternativeName>
</protein>
<dbReference type="NCBIfam" id="TIGR00041">
    <property type="entry name" value="DTMP_kinase"/>
    <property type="match status" value="1"/>
</dbReference>
<evidence type="ECO:0000256" key="11">
    <source>
        <dbReference type="HAMAP-Rule" id="MF_00165"/>
    </source>
</evidence>